<keyword evidence="6" id="KW-1185">Reference proteome</keyword>
<name>A0A0F6TPQ6_9GAMM</name>
<protein>
    <submittedName>
        <fullName evidence="5">Two component LuxR family transcriptional regulator</fullName>
    </submittedName>
</protein>
<dbReference type="InterPro" id="IPR016032">
    <property type="entry name" value="Sig_transdc_resp-reg_C-effctor"/>
</dbReference>
<dbReference type="PRINTS" id="PR00038">
    <property type="entry name" value="HTHLUXR"/>
</dbReference>
<dbReference type="GO" id="GO:0003677">
    <property type="term" value="F:DNA binding"/>
    <property type="evidence" value="ECO:0007669"/>
    <property type="project" value="UniProtKB-KW"/>
</dbReference>
<dbReference type="Pfam" id="PF00196">
    <property type="entry name" value="GerE"/>
    <property type="match status" value="1"/>
</dbReference>
<dbReference type="KEGG" id="kge:TQ33_0629"/>
<dbReference type="Gene3D" id="1.10.10.10">
    <property type="entry name" value="Winged helix-like DNA-binding domain superfamily/Winged helix DNA-binding domain"/>
    <property type="match status" value="1"/>
</dbReference>
<dbReference type="SMART" id="SM00421">
    <property type="entry name" value="HTH_LUXR"/>
    <property type="match status" value="1"/>
</dbReference>
<keyword evidence="3" id="KW-0804">Transcription</keyword>
<evidence type="ECO:0000256" key="3">
    <source>
        <dbReference type="ARBA" id="ARBA00023163"/>
    </source>
</evidence>
<dbReference type="SUPFAM" id="SSF46894">
    <property type="entry name" value="C-terminal effector domain of the bipartite response regulators"/>
    <property type="match status" value="1"/>
</dbReference>
<dbReference type="Proteomes" id="UP000034071">
    <property type="component" value="Chromosome"/>
</dbReference>
<organism evidence="5 6">
    <name type="scientific">Kangiella geojedonensis</name>
    <dbReference type="NCBI Taxonomy" id="914150"/>
    <lineage>
        <taxon>Bacteria</taxon>
        <taxon>Pseudomonadati</taxon>
        <taxon>Pseudomonadota</taxon>
        <taxon>Gammaproteobacteria</taxon>
        <taxon>Kangiellales</taxon>
        <taxon>Kangiellaceae</taxon>
        <taxon>Kangiella</taxon>
    </lineage>
</organism>
<dbReference type="AlphaFoldDB" id="A0A0F6TPQ6"/>
<dbReference type="PROSITE" id="PS50043">
    <property type="entry name" value="HTH_LUXR_2"/>
    <property type="match status" value="1"/>
</dbReference>
<dbReference type="EMBL" id="CP010975">
    <property type="protein sequence ID" value="AKE51607.1"/>
    <property type="molecule type" value="Genomic_DNA"/>
</dbReference>
<dbReference type="HOGENOM" id="CLU_592861_0_0_6"/>
<keyword evidence="1" id="KW-0805">Transcription regulation</keyword>
<proteinExistence type="predicted"/>
<dbReference type="RefSeq" id="WP_046560779.1">
    <property type="nucleotide sequence ID" value="NZ_CP010975.1"/>
</dbReference>
<dbReference type="Gene3D" id="1.25.40.10">
    <property type="entry name" value="Tetratricopeptide repeat domain"/>
    <property type="match status" value="1"/>
</dbReference>
<reference evidence="5 6" key="1">
    <citation type="submission" date="2015-02" db="EMBL/GenBank/DDBJ databases">
        <title>Complete genome sequence of Kangiella geojedonensis strain YCS-5T.</title>
        <authorList>
            <person name="Kim K.M."/>
        </authorList>
    </citation>
    <scope>NUCLEOTIDE SEQUENCE [LARGE SCALE GENOMIC DNA]</scope>
    <source>
        <strain evidence="5 6">YCS-5</strain>
    </source>
</reference>
<evidence type="ECO:0000259" key="4">
    <source>
        <dbReference type="PROSITE" id="PS50043"/>
    </source>
</evidence>
<dbReference type="InterPro" id="IPR011990">
    <property type="entry name" value="TPR-like_helical_dom_sf"/>
</dbReference>
<sequence length="461" mass="51753">MGKKLQEQFDLTNRQREILELVSKGCSNADIAQLLSISPNTVKTHIATILERLNVSNRTEASVFFQQHFGHHEVVEVSSSDSAPRRIMVELSVENNSPQLNQFSENFIQLLNAYEAIQVMTAHGDEKEQKLDRDQSADYQVNIQVNTSDQSKVQVVLFEATGSQRQLDKLVQELDEIEPDHLVQIVVQCYRKMLMHFVETVDDSRASPSKLLIKALTLCESISFDKQDKALTLCRVLIEQCPGWHLPYAIKASLLYRMVTLGQVKDDKDALTELAVSSKTAFSINSESSWSQLAFGYFAMLSSDLELAKKHLKASLKANPCQYKAMHFLGQVLALEGNTAEGIELYHEMLRKFPRSEADGLCYGALSVLYYCAKDFENSKQAAHRALMYQDSPKIPLLLNLISIAEIEQDQLSLATCLEELQRLDITPETIKVSLGVASKIVPPELMHDYLASLKRAGVAV</sequence>
<dbReference type="STRING" id="914150.TQ33_0629"/>
<keyword evidence="2" id="KW-0238">DNA-binding</keyword>
<dbReference type="InterPro" id="IPR036388">
    <property type="entry name" value="WH-like_DNA-bd_sf"/>
</dbReference>
<evidence type="ECO:0000256" key="1">
    <source>
        <dbReference type="ARBA" id="ARBA00023015"/>
    </source>
</evidence>
<evidence type="ECO:0000313" key="6">
    <source>
        <dbReference type="Proteomes" id="UP000034071"/>
    </source>
</evidence>
<evidence type="ECO:0000313" key="5">
    <source>
        <dbReference type="EMBL" id="AKE51607.1"/>
    </source>
</evidence>
<dbReference type="PANTHER" id="PTHR44688">
    <property type="entry name" value="DNA-BINDING TRANSCRIPTIONAL ACTIVATOR DEVR_DOSR"/>
    <property type="match status" value="1"/>
</dbReference>
<evidence type="ECO:0000256" key="2">
    <source>
        <dbReference type="ARBA" id="ARBA00023125"/>
    </source>
</evidence>
<dbReference type="SUPFAM" id="SSF48452">
    <property type="entry name" value="TPR-like"/>
    <property type="match status" value="1"/>
</dbReference>
<dbReference type="OrthoDB" id="6120865at2"/>
<dbReference type="GO" id="GO:0006355">
    <property type="term" value="P:regulation of DNA-templated transcription"/>
    <property type="evidence" value="ECO:0007669"/>
    <property type="project" value="InterPro"/>
</dbReference>
<accession>A0A0F6TPQ6</accession>
<feature type="domain" description="HTH luxR-type" evidence="4">
    <location>
        <begin position="4"/>
        <end position="69"/>
    </location>
</feature>
<dbReference type="CDD" id="cd06170">
    <property type="entry name" value="LuxR_C_like"/>
    <property type="match status" value="1"/>
</dbReference>
<gene>
    <name evidence="5" type="ORF">TQ33_0629</name>
</gene>
<dbReference type="InterPro" id="IPR000792">
    <property type="entry name" value="Tscrpt_reg_LuxR_C"/>
</dbReference>
<dbReference type="PANTHER" id="PTHR44688:SF16">
    <property type="entry name" value="DNA-BINDING TRANSCRIPTIONAL ACTIVATOR DEVR_DOSR"/>
    <property type="match status" value="1"/>
</dbReference>